<feature type="region of interest" description="Disordered" evidence="1">
    <location>
        <begin position="546"/>
        <end position="579"/>
    </location>
</feature>
<evidence type="ECO:0000313" key="2">
    <source>
        <dbReference type="EMBL" id="KAF4589241.1"/>
    </source>
</evidence>
<comment type="caution">
    <text evidence="2">The sequence shown here is derived from an EMBL/GenBank/DDBJ whole genome shotgun (WGS) entry which is preliminary data.</text>
</comment>
<organism evidence="2 3">
    <name type="scientific">Ophiocordyceps camponoti-floridani</name>
    <dbReference type="NCBI Taxonomy" id="2030778"/>
    <lineage>
        <taxon>Eukaryota</taxon>
        <taxon>Fungi</taxon>
        <taxon>Dikarya</taxon>
        <taxon>Ascomycota</taxon>
        <taxon>Pezizomycotina</taxon>
        <taxon>Sordariomycetes</taxon>
        <taxon>Hypocreomycetidae</taxon>
        <taxon>Hypocreales</taxon>
        <taxon>Ophiocordycipitaceae</taxon>
        <taxon>Ophiocordyceps</taxon>
    </lineage>
</organism>
<feature type="compositionally biased region" description="Basic and acidic residues" evidence="1">
    <location>
        <begin position="236"/>
        <end position="250"/>
    </location>
</feature>
<dbReference type="OrthoDB" id="4889313at2759"/>
<feature type="compositionally biased region" description="Pro residues" evidence="1">
    <location>
        <begin position="794"/>
        <end position="818"/>
    </location>
</feature>
<feature type="compositionally biased region" description="Low complexity" evidence="1">
    <location>
        <begin position="117"/>
        <end position="126"/>
    </location>
</feature>
<feature type="region of interest" description="Disordered" evidence="1">
    <location>
        <begin position="622"/>
        <end position="650"/>
    </location>
</feature>
<protein>
    <submittedName>
        <fullName evidence="2">Uncharacterized protein</fullName>
    </submittedName>
</protein>
<feature type="region of interest" description="Disordered" evidence="1">
    <location>
        <begin position="441"/>
        <end position="523"/>
    </location>
</feature>
<feature type="compositionally biased region" description="Basic and acidic residues" evidence="1">
    <location>
        <begin position="9"/>
        <end position="18"/>
    </location>
</feature>
<feature type="compositionally biased region" description="Polar residues" evidence="1">
    <location>
        <begin position="446"/>
        <end position="465"/>
    </location>
</feature>
<feature type="compositionally biased region" description="Polar residues" evidence="1">
    <location>
        <begin position="694"/>
        <end position="703"/>
    </location>
</feature>
<dbReference type="EMBL" id="JAACLJ010000003">
    <property type="protein sequence ID" value="KAF4589241.1"/>
    <property type="molecule type" value="Genomic_DNA"/>
</dbReference>
<feature type="region of interest" description="Disordered" evidence="1">
    <location>
        <begin position="665"/>
        <end position="824"/>
    </location>
</feature>
<feature type="region of interest" description="Disordered" evidence="1">
    <location>
        <begin position="1"/>
        <end position="126"/>
    </location>
</feature>
<sequence length="824" mass="89618">MVPKRPSRKGSEAREARHPRSHSPNRRPSPVPPLPPIPEALRPNLTSSGFSKIINRIKHNPGSPPPDGPPPPIPPRRRPALKNHISNPELQSPRGKKPMVAAAEPQPPAEAIDKPAARVAASSRASTPEQPCLDVIRVPAKGQFLRLAEPRLSPMEYSRLYFIEKAQAEREGRDCNLPAPEKLWHWTPHHEGFLIVPRIPQGIRRDAFTTDDGDDEPASPPADDKPCPRLSLNLGEEPRIDHGTTARRDGSPASTTGTVIAYGSQHIEASSFYSDHNTTIRHHEVVTPPVSHTRRSSAELSTPSRNALLASESGRPVIEYSPTSIVSHRGPFTPSPEPVEPRSRPRTIDTRRKIEPELAEATLELAELADLRPEPLRIQGSASFQPHESEEITKLWQGLSDEIEEKIAEFSNNSDAAGLQDDELLERSAQVDRPISTTLKPDLHRASSTNFVRSSLSGNESSGFTPRNRRSDASRATSSDVPESLLSPTYWDWSPVSQKSPMSPALPDSPTIPPRDMPKIVPARGNQGMIPASRGPPALPNSQLYPPRGESLGQTSLPGGRGVARGRGDSAAGGAPLAKWTTATPATPVSTSYYQDTMVPTSQISTFALDRARGQDVMTLLPQMPGAGERGRSFSTSNPQPRSYFDHSPERGLMRHIDRAKALFSSSSPHGLLHRKTPPTTPQTSQGDPEAGRKSSTSSTFSNLFRKKNRTRSDGEDPTVTTPSDLGRPIPRATGTENRSSGGKHSWSSKGHSSHGKQMSGSTKSIRFADAPGQSRENLVSAPMPINEGFPSTILPPPAFPLPPPPPWTWGEPRPAPKPPRDDE</sequence>
<reference evidence="2 3" key="1">
    <citation type="journal article" date="2020" name="G3 (Bethesda)">
        <title>Genetic Underpinnings of Host Manipulation by Ophiocordyceps as Revealed by Comparative Transcriptomics.</title>
        <authorList>
            <person name="Will I."/>
            <person name="Das B."/>
            <person name="Trinh T."/>
            <person name="Brachmann A."/>
            <person name="Ohm R.A."/>
            <person name="de Bekker C."/>
        </authorList>
    </citation>
    <scope>NUCLEOTIDE SEQUENCE [LARGE SCALE GENOMIC DNA]</scope>
    <source>
        <strain evidence="2 3">EC05</strain>
    </source>
</reference>
<dbReference type="Proteomes" id="UP000562929">
    <property type="component" value="Unassembled WGS sequence"/>
</dbReference>
<feature type="region of interest" description="Disordered" evidence="1">
    <location>
        <begin position="324"/>
        <end position="345"/>
    </location>
</feature>
<evidence type="ECO:0000256" key="1">
    <source>
        <dbReference type="SAM" id="MobiDB-lite"/>
    </source>
</evidence>
<feature type="region of interest" description="Disordered" evidence="1">
    <location>
        <begin position="205"/>
        <end position="255"/>
    </location>
</feature>
<feature type="compositionally biased region" description="Pro residues" evidence="1">
    <location>
        <begin position="62"/>
        <end position="74"/>
    </location>
</feature>
<feature type="compositionally biased region" description="Low complexity" evidence="1">
    <location>
        <begin position="740"/>
        <end position="762"/>
    </location>
</feature>
<feature type="compositionally biased region" description="Pro residues" evidence="1">
    <location>
        <begin position="27"/>
        <end position="38"/>
    </location>
</feature>
<gene>
    <name evidence="2" type="ORF">GQ602_003130</name>
</gene>
<evidence type="ECO:0000313" key="3">
    <source>
        <dbReference type="Proteomes" id="UP000562929"/>
    </source>
</evidence>
<keyword evidence="3" id="KW-1185">Reference proteome</keyword>
<proteinExistence type="predicted"/>
<dbReference type="AlphaFoldDB" id="A0A8H4Q7L9"/>
<accession>A0A8H4Q7L9</accession>
<name>A0A8H4Q7L9_9HYPO</name>
<feature type="compositionally biased region" description="Low complexity" evidence="1">
    <location>
        <begin position="569"/>
        <end position="579"/>
    </location>
</feature>